<dbReference type="CDD" id="cd05233">
    <property type="entry name" value="SDR_c"/>
    <property type="match status" value="1"/>
</dbReference>
<dbReference type="STRING" id="246200.SPO3609"/>
<dbReference type="GO" id="GO:0006633">
    <property type="term" value="P:fatty acid biosynthetic process"/>
    <property type="evidence" value="ECO:0007669"/>
    <property type="project" value="TreeGrafter"/>
</dbReference>
<keyword evidence="5" id="KW-1185">Reference proteome</keyword>
<dbReference type="PRINTS" id="PR00080">
    <property type="entry name" value="SDRFAMILY"/>
</dbReference>
<dbReference type="NCBIfam" id="NF005681">
    <property type="entry name" value="PRK07478.1"/>
    <property type="match status" value="1"/>
</dbReference>
<dbReference type="InterPro" id="IPR002347">
    <property type="entry name" value="SDR_fam"/>
</dbReference>
<reference evidence="4 5" key="2">
    <citation type="journal article" date="2014" name="Stand. Genomic Sci.">
        <title>An updated genome annotation for the model marine bacterium Ruegeria pomeroyi DSS-3.</title>
        <authorList>
            <person name="Rivers A.R."/>
            <person name="Smith C.B."/>
            <person name="Moran M.A."/>
        </authorList>
    </citation>
    <scope>GENOME REANNOTATION</scope>
    <source>
        <strain evidence="5">ATCC 700808 / DSM 15171 / DSS-3</strain>
    </source>
</reference>
<dbReference type="PaxDb" id="246200-SPO3609"/>
<dbReference type="InterPro" id="IPR036291">
    <property type="entry name" value="NAD(P)-bd_dom_sf"/>
</dbReference>
<dbReference type="SMART" id="SM00822">
    <property type="entry name" value="PKS_KR"/>
    <property type="match status" value="1"/>
</dbReference>
<evidence type="ECO:0000256" key="1">
    <source>
        <dbReference type="ARBA" id="ARBA00006484"/>
    </source>
</evidence>
<keyword evidence="2 4" id="KW-0560">Oxidoreductase</keyword>
<dbReference type="Proteomes" id="UP000001023">
    <property type="component" value="Chromosome"/>
</dbReference>
<dbReference type="Pfam" id="PF13561">
    <property type="entry name" value="adh_short_C2"/>
    <property type="match status" value="1"/>
</dbReference>
<dbReference type="SUPFAM" id="SSF51735">
    <property type="entry name" value="NAD(P)-binding Rossmann-fold domains"/>
    <property type="match status" value="1"/>
</dbReference>
<dbReference type="AlphaFoldDB" id="Q5LMF4"/>
<name>Q5LMF4_RUEPO</name>
<organism evidence="4 5">
    <name type="scientific">Ruegeria pomeroyi (strain ATCC 700808 / DSM 15171 / DSS-3)</name>
    <name type="common">Silicibacter pomeroyi</name>
    <dbReference type="NCBI Taxonomy" id="246200"/>
    <lineage>
        <taxon>Bacteria</taxon>
        <taxon>Pseudomonadati</taxon>
        <taxon>Pseudomonadota</taxon>
        <taxon>Alphaproteobacteria</taxon>
        <taxon>Rhodobacterales</taxon>
        <taxon>Roseobacteraceae</taxon>
        <taxon>Ruegeria</taxon>
    </lineage>
</organism>
<dbReference type="HOGENOM" id="CLU_010194_1_0_5"/>
<dbReference type="InterPro" id="IPR020904">
    <property type="entry name" value="Sc_DH/Rdtase_CS"/>
</dbReference>
<dbReference type="Gene3D" id="3.40.50.720">
    <property type="entry name" value="NAD(P)-binding Rossmann-like Domain"/>
    <property type="match status" value="1"/>
</dbReference>
<dbReference type="GO" id="GO:0016616">
    <property type="term" value="F:oxidoreductase activity, acting on the CH-OH group of donors, NAD or NADP as acceptor"/>
    <property type="evidence" value="ECO:0007669"/>
    <property type="project" value="TreeGrafter"/>
</dbReference>
<evidence type="ECO:0000256" key="2">
    <source>
        <dbReference type="ARBA" id="ARBA00023002"/>
    </source>
</evidence>
<dbReference type="PANTHER" id="PTHR42760:SF133">
    <property type="entry name" value="3-OXOACYL-[ACYL-CARRIER-PROTEIN] REDUCTASE"/>
    <property type="match status" value="1"/>
</dbReference>
<proteinExistence type="inferred from homology"/>
<dbReference type="InterPro" id="IPR057326">
    <property type="entry name" value="KR_dom"/>
</dbReference>
<dbReference type="EMBL" id="CP000031">
    <property type="protein sequence ID" value="AAV96833.1"/>
    <property type="molecule type" value="Genomic_DNA"/>
</dbReference>
<accession>Q5LMF4</accession>
<evidence type="ECO:0000313" key="4">
    <source>
        <dbReference type="EMBL" id="AAV96833.1"/>
    </source>
</evidence>
<dbReference type="eggNOG" id="COG1028">
    <property type="taxonomic scope" value="Bacteria"/>
</dbReference>
<dbReference type="PROSITE" id="PS00061">
    <property type="entry name" value="ADH_SHORT"/>
    <property type="match status" value="1"/>
</dbReference>
<dbReference type="PRINTS" id="PR00081">
    <property type="entry name" value="GDHRDH"/>
</dbReference>
<evidence type="ECO:0000313" key="5">
    <source>
        <dbReference type="Proteomes" id="UP000001023"/>
    </source>
</evidence>
<comment type="similarity">
    <text evidence="1">Belongs to the short-chain dehydrogenases/reductases (SDR) family.</text>
</comment>
<dbReference type="EC" id="1.1.1.-" evidence="4"/>
<dbReference type="KEGG" id="sil:SPO3609"/>
<dbReference type="FunFam" id="3.40.50.720:FF:000084">
    <property type="entry name" value="Short-chain dehydrogenase reductase"/>
    <property type="match status" value="1"/>
</dbReference>
<feature type="domain" description="Ketoreductase" evidence="3">
    <location>
        <begin position="16"/>
        <end position="211"/>
    </location>
</feature>
<dbReference type="PANTHER" id="PTHR42760">
    <property type="entry name" value="SHORT-CHAIN DEHYDROGENASES/REDUCTASES FAMILY MEMBER"/>
    <property type="match status" value="1"/>
</dbReference>
<dbReference type="GO" id="GO:0048038">
    <property type="term" value="F:quinone binding"/>
    <property type="evidence" value="ECO:0007669"/>
    <property type="project" value="TreeGrafter"/>
</dbReference>
<sequence length="260" mass="26753">MTMQQRKGMTMELKGKTIIITGASSGIGASAALLFASEGANLVLGARRAAELNQLTGQITQSNGRAVCLAGDVTDEAYAHRLVDLARSEYGRLDGAFNNAGMMGEIGPVAEMSAANWTEVITTNLTSAFFSAKAQIPALVEQGGVLVFTSSFVGVDNGGMPGMGAYAASKAGLVGLVRSLAADHAAEGIRVNALLPGGTRTAMAGDDPDTHDFIAGLHPMKRMGEPKEIAQAALFLMSDRASFVTGTAMSVDGGISARLL</sequence>
<protein>
    <submittedName>
        <fullName evidence="4">2,5-dichloro-2,5-cyclohexadiene-1,4-diol dehydrogenase</fullName>
        <ecNumber evidence="4">1.1.1.-</ecNumber>
    </submittedName>
</protein>
<gene>
    <name evidence="4" type="primary">linC-2</name>
    <name evidence="4" type="ordered locus">SPO3609</name>
</gene>
<evidence type="ECO:0000259" key="3">
    <source>
        <dbReference type="SMART" id="SM00822"/>
    </source>
</evidence>
<reference evidence="4 5" key="1">
    <citation type="journal article" date="2004" name="Nature">
        <title>Genome sequence of Silicibacter pomeroyi reveals adaptations to the marine environment.</title>
        <authorList>
            <person name="Moran M.A."/>
            <person name="Buchan A."/>
            <person name="Gonzalez J.M."/>
            <person name="Heidelberg J.F."/>
            <person name="Whitman W.B."/>
            <person name="Kiene R.P."/>
            <person name="Henriksen J.R."/>
            <person name="King G.M."/>
            <person name="Belas R."/>
            <person name="Fuqua C."/>
            <person name="Brinkac L."/>
            <person name="Lewis M."/>
            <person name="Johri S."/>
            <person name="Weaver B."/>
            <person name="Pai G."/>
            <person name="Eisen J.A."/>
            <person name="Rahe E."/>
            <person name="Sheldon W.M."/>
            <person name="Ye W."/>
            <person name="Miller T.R."/>
            <person name="Carlton J."/>
            <person name="Rasko D.A."/>
            <person name="Paulsen I.T."/>
            <person name="Ren Q."/>
            <person name="Daugherty S.C."/>
            <person name="Deboy R.T."/>
            <person name="Dodson R.J."/>
            <person name="Durkin A.S."/>
            <person name="Madupu R."/>
            <person name="Nelson W.C."/>
            <person name="Sullivan S.A."/>
            <person name="Rosovitz M.J."/>
            <person name="Haft D.H."/>
            <person name="Selengut J."/>
            <person name="Ward N."/>
        </authorList>
    </citation>
    <scope>NUCLEOTIDE SEQUENCE [LARGE SCALE GENOMIC DNA]</scope>
    <source>
        <strain evidence="5">ATCC 700808 / DSM 15171 / DSS-3</strain>
    </source>
</reference>
<dbReference type="SMR" id="Q5LMF4"/>